<dbReference type="GO" id="GO:0005085">
    <property type="term" value="F:guanyl-nucleotide exchange factor activity"/>
    <property type="evidence" value="ECO:0007669"/>
    <property type="project" value="InterPro"/>
</dbReference>
<feature type="compositionally biased region" description="Low complexity" evidence="2">
    <location>
        <begin position="1224"/>
        <end position="1242"/>
    </location>
</feature>
<evidence type="ECO:0000313" key="4">
    <source>
        <dbReference type="EMBL" id="KAH0962886.1"/>
    </source>
</evidence>
<dbReference type="PANTHER" id="PTHR22834">
    <property type="entry name" value="NUCLEAR FUSION PROTEIN FUS2"/>
    <property type="match status" value="1"/>
</dbReference>
<dbReference type="Pfam" id="PF00621">
    <property type="entry name" value="RhoGEF"/>
    <property type="match status" value="1"/>
</dbReference>
<dbReference type="GO" id="GO:0031991">
    <property type="term" value="P:regulation of actomyosin contractile ring contraction"/>
    <property type="evidence" value="ECO:0007669"/>
    <property type="project" value="TreeGrafter"/>
</dbReference>
<dbReference type="InterPro" id="IPR000219">
    <property type="entry name" value="DH_dom"/>
</dbReference>
<protein>
    <submittedName>
        <fullName evidence="4">RhoGEF domain-containing protein</fullName>
    </submittedName>
</protein>
<feature type="compositionally biased region" description="Polar residues" evidence="2">
    <location>
        <begin position="1211"/>
        <end position="1223"/>
    </location>
</feature>
<feature type="region of interest" description="Disordered" evidence="2">
    <location>
        <begin position="813"/>
        <end position="859"/>
    </location>
</feature>
<dbReference type="SUPFAM" id="SSF48065">
    <property type="entry name" value="DBL homology domain (DH-domain)"/>
    <property type="match status" value="1"/>
</dbReference>
<dbReference type="Gene3D" id="1.20.900.10">
    <property type="entry name" value="Dbl homology (DH) domain"/>
    <property type="match status" value="1"/>
</dbReference>
<name>A0A9P8SJB6_9HYPO</name>
<evidence type="ECO:0000259" key="3">
    <source>
        <dbReference type="PROSITE" id="PS50010"/>
    </source>
</evidence>
<comment type="caution">
    <text evidence="4">The sequence shown here is derived from an EMBL/GenBank/DDBJ whole genome shotgun (WGS) entry which is preliminary data.</text>
</comment>
<feature type="compositionally biased region" description="Polar residues" evidence="2">
    <location>
        <begin position="1330"/>
        <end position="1348"/>
    </location>
</feature>
<gene>
    <name evidence="4" type="ORF">HRG_05396</name>
</gene>
<dbReference type="OrthoDB" id="4066896at2759"/>
<dbReference type="InterPro" id="IPR057454">
    <property type="entry name" value="Bud3_C"/>
</dbReference>
<dbReference type="GO" id="GO:0032955">
    <property type="term" value="P:regulation of division septum assembly"/>
    <property type="evidence" value="ECO:0007669"/>
    <property type="project" value="TreeGrafter"/>
</dbReference>
<feature type="compositionally biased region" description="Basic and acidic residues" evidence="2">
    <location>
        <begin position="843"/>
        <end position="857"/>
    </location>
</feature>
<organism evidence="4 5">
    <name type="scientific">Hirsutella rhossiliensis</name>
    <dbReference type="NCBI Taxonomy" id="111463"/>
    <lineage>
        <taxon>Eukaryota</taxon>
        <taxon>Fungi</taxon>
        <taxon>Dikarya</taxon>
        <taxon>Ascomycota</taxon>
        <taxon>Pezizomycotina</taxon>
        <taxon>Sordariomycetes</taxon>
        <taxon>Hypocreomycetidae</taxon>
        <taxon>Hypocreales</taxon>
        <taxon>Ophiocordycipitaceae</taxon>
        <taxon>Hirsutella</taxon>
    </lineage>
</organism>
<evidence type="ECO:0000256" key="1">
    <source>
        <dbReference type="SAM" id="Coils"/>
    </source>
</evidence>
<dbReference type="PANTHER" id="PTHR22834:SF21">
    <property type="entry name" value="GUANYL NUCLEOTIDE EXCHANGE FACTOR, PUTATIVE (AFU_ORTHOLOGUE AFUA_5G11890)-RELATED"/>
    <property type="match status" value="1"/>
</dbReference>
<dbReference type="RefSeq" id="XP_044720399.1">
    <property type="nucleotide sequence ID" value="XM_044863867.1"/>
</dbReference>
<dbReference type="GO" id="GO:0005737">
    <property type="term" value="C:cytoplasm"/>
    <property type="evidence" value="ECO:0007669"/>
    <property type="project" value="TreeGrafter"/>
</dbReference>
<keyword evidence="1" id="KW-0175">Coiled coil</keyword>
<dbReference type="Proteomes" id="UP000824596">
    <property type="component" value="Unassembled WGS sequence"/>
</dbReference>
<accession>A0A9P8SJB6</accession>
<dbReference type="InterPro" id="IPR051492">
    <property type="entry name" value="Dynamin-Rho_GEF"/>
</dbReference>
<evidence type="ECO:0000313" key="5">
    <source>
        <dbReference type="Proteomes" id="UP000824596"/>
    </source>
</evidence>
<dbReference type="Pfam" id="PF25351">
    <property type="entry name" value="PH_BUD3_C"/>
    <property type="match status" value="1"/>
</dbReference>
<evidence type="ECO:0000256" key="2">
    <source>
        <dbReference type="SAM" id="MobiDB-lite"/>
    </source>
</evidence>
<feature type="domain" description="DH" evidence="3">
    <location>
        <begin position="248"/>
        <end position="464"/>
    </location>
</feature>
<dbReference type="SMART" id="SM00325">
    <property type="entry name" value="RhoGEF"/>
    <property type="match status" value="1"/>
</dbReference>
<dbReference type="GeneID" id="68354525"/>
<reference evidence="4" key="1">
    <citation type="submission" date="2021-09" db="EMBL/GenBank/DDBJ databases">
        <title>A high-quality genome of the endoparasitic fungus Hirsutella rhossiliensis with a comparison of Hirsutella genomes reveals transposable elements contributing to genome size variation.</title>
        <authorList>
            <person name="Lin R."/>
            <person name="Jiao Y."/>
            <person name="Sun X."/>
            <person name="Ling J."/>
            <person name="Xie B."/>
            <person name="Cheng X."/>
        </authorList>
    </citation>
    <scope>NUCLEOTIDE SEQUENCE</scope>
    <source>
        <strain evidence="4">HR02</strain>
    </source>
</reference>
<feature type="coiled-coil region" evidence="1">
    <location>
        <begin position="1479"/>
        <end position="1513"/>
    </location>
</feature>
<sequence>MVRVTDDLALSPESVTLYHASDSLLGQLPVLVFHGPSTTANYTLNSSRVQIHVFSPVGFQSFPRITISPSSAFYGVVNHLPREFQGDEVYRALAFGLFKYFSELPDAVKAHLRTWCPARGKRPSSAPELFGEQHAADLVKSMVRSESTATVIAALHEALQTQHLSNVDLDLVLPPGAIVALQPADLEDVPDDEDDILDPTLRQYGGYTPLVRLFGEPVFLPTSKLRRAPSKPTALNRSKSFSRDQKVELRMKLAELVDTEERYVAKLSELVHHVAGDFRESAKKRLSGSLSPSEEELERLFPPSADEILRVNSAFLDQLKAIMNETEDEAFKDMESLTSNLVVPKAGGSIRVKDSSGALAMARLFLDWFPRFTECYQDYIRASQHFPSLLNSFLDQQSSFKQRVNQAGEQTIRSILIEPVQRLPRYSLLIDQIVNSLPMVHPALQPMLKARDIITNICSMDDPLPDKPHVAGRLRNMIESWPVDFEPQGRLILAADFIEMTPPFVSSPGELDTAGALLLFSDCIVVLKKTGTSMSGRDLLREIDKPSAAELLISMTNAAGGTSSYEFAFTGWHSLADVRFTESSNGSTVWMTSTQSMEGWDAGEHKTSKWPTSRCFLLQEAFEGKAAKWTEDVVKARVEARFSEREREDPCWSLRSVRMQDSDLGLHVAVFQEAAHELVEGRREPAPIRVVVDHEKGTKGAPVGHYGVEIVVNVSSKNMKRVSILTVGLGGKQFQDDVALEDFLPTMSRRVIQLLSTQFGIANANLTAAMVSYYARILRGLSLSSRAEKSKSFLPTSPVKLISSLWSNSHHSLSDAPAGGAKHQRQQSLPPSDSHHSMHGSLKGRDDRPRTAEDRPENPLMRLEQTFTGYIAALQCRKGAIVGRTVLNRSGVDELSVNDLYNRLIESPFDFEAANDLGTDVVFVAFENFLRIAWTGQMGPIMTMQALDTLQERANKKVPGNFADFVNYLFREMAPQNRRAFTAVIKLLADLLDGCGNDSDRGALTLAFAELLVTDGTAPNYINLLDRLVEDCDRIFDDPGANAGLVRGAGPESANSIGRHGRAQTGSMTSNASSLRRKFGLDMLLRQNPKEERPSMWRSLSRHRYPAAGESSSLSRGVTGRTRSSDDCNVAKRIHGRPMSRERPPIAGAFDDAPQRPASSHRLDFPLDTIGEPSGERTGSKPGRRKRRSSLSDLNDFMAAATIEDEPLQPLQATKQTSGKVNASTPVTTPRTTTPSRLPMSPNAAHSLRTPRQKENWADPFSSNPLIVGPPLVRPDSPSKHDSPAKLSFPGRPQETLAKRRGHSKTLSSSSIPMLKAMRPATAGADWSSRPASPTRSGAQKLRLQSPQRIRERLHTDRKAVHEIDVSLQSELSRIGADLARVNSADAEAGSEPVDVRQLAASVKALESSVPAVMRDLVDRQATLHKEMDTILKTSEAKIRAIDQLHKEAVAENELLYEKFNSELGKIVKAVRGRGKDDKEELVTKLKEQGEEMARLKKENTRLKRDTVSLRAALKGIE</sequence>
<dbReference type="EMBL" id="JAIZPD010000005">
    <property type="protein sequence ID" value="KAH0962886.1"/>
    <property type="molecule type" value="Genomic_DNA"/>
</dbReference>
<dbReference type="InterPro" id="IPR035899">
    <property type="entry name" value="DBL_dom_sf"/>
</dbReference>
<feature type="region of interest" description="Disordered" evidence="2">
    <location>
        <begin position="1090"/>
        <end position="1348"/>
    </location>
</feature>
<feature type="region of interest" description="Disordered" evidence="2">
    <location>
        <begin position="1046"/>
        <end position="1072"/>
    </location>
</feature>
<keyword evidence="5" id="KW-1185">Reference proteome</keyword>
<dbReference type="PROSITE" id="PS50010">
    <property type="entry name" value="DH_2"/>
    <property type="match status" value="1"/>
</dbReference>
<proteinExistence type="predicted"/>